<dbReference type="Gene3D" id="3.90.550.10">
    <property type="entry name" value="Spore Coat Polysaccharide Biosynthesis Protein SpsA, Chain A"/>
    <property type="match status" value="1"/>
</dbReference>
<dbReference type="Proteomes" id="UP000632774">
    <property type="component" value="Unassembled WGS sequence"/>
</dbReference>
<dbReference type="CDD" id="cd06421">
    <property type="entry name" value="CESA_CelA_like"/>
    <property type="match status" value="1"/>
</dbReference>
<comment type="subcellular location">
    <subcellularLocation>
        <location evidence="1">Membrane</location>
        <topology evidence="1">Multi-pass membrane protein</topology>
    </subcellularLocation>
</comment>
<dbReference type="Pfam" id="PF13632">
    <property type="entry name" value="Glyco_trans_2_3"/>
    <property type="match status" value="1"/>
</dbReference>
<feature type="transmembrane region" description="Helical" evidence="7">
    <location>
        <begin position="394"/>
        <end position="418"/>
    </location>
</feature>
<feature type="transmembrane region" description="Helical" evidence="7">
    <location>
        <begin position="48"/>
        <end position="69"/>
    </location>
</feature>
<protein>
    <submittedName>
        <fullName evidence="9">Glycosyltransferase</fullName>
    </submittedName>
</protein>
<dbReference type="SUPFAM" id="SSF51445">
    <property type="entry name" value="(Trans)glycosidases"/>
    <property type="match status" value="1"/>
</dbReference>
<feature type="transmembrane region" description="Helical" evidence="7">
    <location>
        <begin position="465"/>
        <end position="486"/>
    </location>
</feature>
<evidence type="ECO:0000256" key="5">
    <source>
        <dbReference type="ARBA" id="ARBA00022989"/>
    </source>
</evidence>
<dbReference type="InterPro" id="IPR001173">
    <property type="entry name" value="Glyco_trans_2-like"/>
</dbReference>
<dbReference type="EMBL" id="JADFFM010000002">
    <property type="protein sequence ID" value="MBE9667798.1"/>
    <property type="molecule type" value="Genomic_DNA"/>
</dbReference>
<feature type="domain" description="Glycosyltransferase 2-like" evidence="8">
    <location>
        <begin position="165"/>
        <end position="345"/>
    </location>
</feature>
<evidence type="ECO:0000256" key="2">
    <source>
        <dbReference type="ARBA" id="ARBA00022676"/>
    </source>
</evidence>
<gene>
    <name evidence="9" type="ORF">IRJ18_15595</name>
</gene>
<feature type="transmembrane region" description="Helical" evidence="7">
    <location>
        <begin position="523"/>
        <end position="545"/>
    </location>
</feature>
<feature type="transmembrane region" description="Helical" evidence="7">
    <location>
        <begin position="439"/>
        <end position="459"/>
    </location>
</feature>
<dbReference type="Gene3D" id="3.20.20.80">
    <property type="entry name" value="Glycosidases"/>
    <property type="match status" value="1"/>
</dbReference>
<accession>A0ABR9XLG1</accession>
<feature type="transmembrane region" description="Helical" evidence="7">
    <location>
        <begin position="15"/>
        <end position="36"/>
    </location>
</feature>
<evidence type="ECO:0000256" key="1">
    <source>
        <dbReference type="ARBA" id="ARBA00004141"/>
    </source>
</evidence>
<keyword evidence="5 7" id="KW-1133">Transmembrane helix</keyword>
<keyword evidence="3" id="KW-0808">Transferase</keyword>
<evidence type="ECO:0000313" key="9">
    <source>
        <dbReference type="EMBL" id="MBE9667798.1"/>
    </source>
</evidence>
<dbReference type="PANTHER" id="PTHR43867">
    <property type="entry name" value="CELLULOSE SYNTHASE CATALYTIC SUBUNIT A [UDP-FORMING]"/>
    <property type="match status" value="1"/>
</dbReference>
<comment type="caution">
    <text evidence="9">The sequence shown here is derived from an EMBL/GenBank/DDBJ whole genome shotgun (WGS) entry which is preliminary data.</text>
</comment>
<keyword evidence="2" id="KW-0328">Glycosyltransferase</keyword>
<evidence type="ECO:0000313" key="10">
    <source>
        <dbReference type="Proteomes" id="UP000632774"/>
    </source>
</evidence>
<dbReference type="InterPro" id="IPR017853">
    <property type="entry name" value="GH"/>
</dbReference>
<evidence type="ECO:0000256" key="6">
    <source>
        <dbReference type="ARBA" id="ARBA00023136"/>
    </source>
</evidence>
<evidence type="ECO:0000256" key="3">
    <source>
        <dbReference type="ARBA" id="ARBA00022679"/>
    </source>
</evidence>
<evidence type="ECO:0000259" key="8">
    <source>
        <dbReference type="Pfam" id="PF13632"/>
    </source>
</evidence>
<dbReference type="PANTHER" id="PTHR43867:SF2">
    <property type="entry name" value="CELLULOSE SYNTHASE CATALYTIC SUBUNIT A [UDP-FORMING]"/>
    <property type="match status" value="1"/>
</dbReference>
<keyword evidence="6 7" id="KW-0472">Membrane</keyword>
<sequence length="992" mass="113058">MITKPIQPPSGKHRITLRVMIIIGLASIAFFMNALLNKDVIGFKPLYVLLLLTFIFAFIKIIFEWYHYWSISIPVTPPVTKQYTVDVFTTFCAGEPYEMILETLNAIQAITYPHETYLCDEANDPYLRSVCEKLGIHHITRTDKINAKAGNINNALRQSSGELCLILDPDHIPVPEFFDAIISHFDNPEIGYVQIVQAYYNQHTSWIAKGAAQQTYQFYGPMMMCMNSYNTVQAIGANCTFRRSALESIGGYAPGLAEDMHTSMQLQARQWKSVYVPKILTQGLVPATLSAYYKQQLKWSRGVFELFVTTYFKLFKKFTWRQKLHYSLLPLFYLSGFIFLINFLVPAISLVTDLFPLQMDFLAFVVVSTPFITSVILIRHYAQRWVMKNNEEGFHVIGGLLFIGTWWIFILGVIYTFIRKDVPYIPTPKEIKDEKNFKINLPNVIVLLISITAIIYGLINDWNPYTIFMAGFVGLNCLFMVFMLIASSELKFRAGLTYHSYLNQTIKHVKNAKGRFWLFRRQVYAIIRPVSLLLSAFALCFTIYISTKPSEDRDLTTSSYLNHLKWGKTNDKKPLVGMNQKDTAGLFAIVEEHKVWEKEDKTVVSSKDSLNSYASLIPQPTYTLATKGVIYTKGSYWYKNIRPLTKKDIISDFGEMKLAGINEVKIYGPNIYDGSIFYAAEQHNLNISYSFWIPGPADFIHNTDNLKSLKKSILKTVRKNKNNEVITNWNLGNSTLQQLTNYYSAPQLYYAQNNFIKWLKRVVNEIKQIDSHRKITVDVTASSTLNLTANLLHKQIPAIDAFGLVIHDSKAFQNITDKLNVPYFFSSLDPAVLKDGGTPPAGGVFYAHWQDQEAASIVTFDGLKDVYGRNKPSLNQISEKWHGAIPANSLPPVKILKPALTPLAHRGLTYNALVYLNNKWNLAYNTKTELTFEWYLIKTDTLGNGFAMTLLGTGPFINVTMPQNIYTHRLYLIAVRGNNVTSDISTLNIPLK</sequence>
<organism evidence="9 10">
    <name type="scientific">Mucilaginibacter boryungensis</name>
    <dbReference type="NCBI Taxonomy" id="768480"/>
    <lineage>
        <taxon>Bacteria</taxon>
        <taxon>Pseudomonadati</taxon>
        <taxon>Bacteroidota</taxon>
        <taxon>Sphingobacteriia</taxon>
        <taxon>Sphingobacteriales</taxon>
        <taxon>Sphingobacteriaceae</taxon>
        <taxon>Mucilaginibacter</taxon>
    </lineage>
</organism>
<reference evidence="9 10" key="1">
    <citation type="submission" date="2020-10" db="EMBL/GenBank/DDBJ databases">
        <title>Mucilaginibacter mali sp. nov., isolated from rhizosphere soil of apple orchard.</title>
        <authorList>
            <person name="Lee J.-S."/>
            <person name="Kim H.S."/>
            <person name="Kim J.-S."/>
        </authorList>
    </citation>
    <scope>NUCLEOTIDE SEQUENCE [LARGE SCALE GENOMIC DNA]</scope>
    <source>
        <strain evidence="9 10">KCTC 23157</strain>
    </source>
</reference>
<feature type="transmembrane region" description="Helical" evidence="7">
    <location>
        <begin position="361"/>
        <end position="382"/>
    </location>
</feature>
<feature type="transmembrane region" description="Helical" evidence="7">
    <location>
        <begin position="331"/>
        <end position="354"/>
    </location>
</feature>
<proteinExistence type="predicted"/>
<dbReference type="InterPro" id="IPR029044">
    <property type="entry name" value="Nucleotide-diphossugar_trans"/>
</dbReference>
<dbReference type="InterPro" id="IPR050321">
    <property type="entry name" value="Glycosyltr_2/OpgH_subfam"/>
</dbReference>
<keyword evidence="4 7" id="KW-0812">Transmembrane</keyword>
<name>A0ABR9XLG1_9SPHI</name>
<evidence type="ECO:0000256" key="7">
    <source>
        <dbReference type="SAM" id="Phobius"/>
    </source>
</evidence>
<dbReference type="SUPFAM" id="SSF53448">
    <property type="entry name" value="Nucleotide-diphospho-sugar transferases"/>
    <property type="match status" value="1"/>
</dbReference>
<evidence type="ECO:0000256" key="4">
    <source>
        <dbReference type="ARBA" id="ARBA00022692"/>
    </source>
</evidence>
<keyword evidence="10" id="KW-1185">Reference proteome</keyword>